<feature type="non-terminal residue" evidence="1">
    <location>
        <position position="121"/>
    </location>
</feature>
<comment type="caution">
    <text evidence="1">The sequence shown here is derived from an EMBL/GenBank/DDBJ whole genome shotgun (WGS) entry which is preliminary data.</text>
</comment>
<protein>
    <submittedName>
        <fullName evidence="1">Uncharacterized protein</fullName>
    </submittedName>
</protein>
<organism evidence="1">
    <name type="scientific">marine sediment metagenome</name>
    <dbReference type="NCBI Taxonomy" id="412755"/>
    <lineage>
        <taxon>unclassified sequences</taxon>
        <taxon>metagenomes</taxon>
        <taxon>ecological metagenomes</taxon>
    </lineage>
</organism>
<evidence type="ECO:0000313" key="1">
    <source>
        <dbReference type="EMBL" id="GAJ10442.1"/>
    </source>
</evidence>
<dbReference type="AlphaFoldDB" id="X1V3S2"/>
<reference evidence="1" key="1">
    <citation type="journal article" date="2014" name="Front. Microbiol.">
        <title>High frequency of phylogenetically diverse reductive dehalogenase-homologous genes in deep subseafloor sedimentary metagenomes.</title>
        <authorList>
            <person name="Kawai M."/>
            <person name="Futagami T."/>
            <person name="Toyoda A."/>
            <person name="Takaki Y."/>
            <person name="Nishi S."/>
            <person name="Hori S."/>
            <person name="Arai W."/>
            <person name="Tsubouchi T."/>
            <person name="Morono Y."/>
            <person name="Uchiyama I."/>
            <person name="Ito T."/>
            <person name="Fujiyama A."/>
            <person name="Inagaki F."/>
            <person name="Takami H."/>
        </authorList>
    </citation>
    <scope>NUCLEOTIDE SEQUENCE</scope>
    <source>
        <strain evidence="1">Expedition CK06-06</strain>
    </source>
</reference>
<accession>X1V3S2</accession>
<sequence>MKELKVGESYQAEELAEICGQDESERYGHYAFVGERATVIALDEGNDVVKVVHIVRQTPQCPNCHKDIDTIYTSRTVHLTLVNDKWVEEQVDRYCTYGCPECGEEFSPQELDKLGVPEEIR</sequence>
<gene>
    <name evidence="1" type="ORF">S12H4_52751</name>
</gene>
<proteinExistence type="predicted"/>
<dbReference type="EMBL" id="BARW01033503">
    <property type="protein sequence ID" value="GAJ10442.1"/>
    <property type="molecule type" value="Genomic_DNA"/>
</dbReference>
<name>X1V3S2_9ZZZZ</name>